<dbReference type="STRING" id="2656787.A0A370TW63"/>
<dbReference type="AlphaFoldDB" id="A0A370TW63"/>
<feature type="signal peptide" evidence="1">
    <location>
        <begin position="1"/>
        <end position="19"/>
    </location>
</feature>
<dbReference type="GeneID" id="43596954"/>
<sequence>MKSPYLLLPLFATFALTNADANGTVPETGSEPGPTLNATGSVYLHATNMSVDPNTGVPTLWRANLNITEFTVSPAIGVITNSAIGIDSLGGWVENSTWDSTVIFFLNVARNATVDGQKDSGDCYATLGEACVRQYTLDISAAIHAAKISTRPGSNTTSMPTIPPPPESCEYRLSSASIVIHLGSKFVDGAAYVNNRSPVHDASNTTSYQEATTQIWPIVLVQSGKSGINNATGISTSRMSCLRANATTEGSKAIGGVPGAAVHIKVYTWAVIGVTCLVGGLLL</sequence>
<keyword evidence="3" id="KW-1185">Reference proteome</keyword>
<organism evidence="2 3">
    <name type="scientific">Venustampulla echinocandica</name>
    <dbReference type="NCBI Taxonomy" id="2656787"/>
    <lineage>
        <taxon>Eukaryota</taxon>
        <taxon>Fungi</taxon>
        <taxon>Dikarya</taxon>
        <taxon>Ascomycota</taxon>
        <taxon>Pezizomycotina</taxon>
        <taxon>Leotiomycetes</taxon>
        <taxon>Helotiales</taxon>
        <taxon>Pleuroascaceae</taxon>
        <taxon>Venustampulla</taxon>
    </lineage>
</organism>
<keyword evidence="1" id="KW-0732">Signal</keyword>
<evidence type="ECO:0000313" key="2">
    <source>
        <dbReference type="EMBL" id="RDL39765.1"/>
    </source>
</evidence>
<dbReference type="EMBL" id="NPIC01000002">
    <property type="protein sequence ID" value="RDL39765.1"/>
    <property type="molecule type" value="Genomic_DNA"/>
</dbReference>
<name>A0A370TW63_9HELO</name>
<comment type="caution">
    <text evidence="2">The sequence shown here is derived from an EMBL/GenBank/DDBJ whole genome shotgun (WGS) entry which is preliminary data.</text>
</comment>
<gene>
    <name evidence="2" type="ORF">BP5553_04105</name>
</gene>
<proteinExistence type="predicted"/>
<protein>
    <submittedName>
        <fullName evidence="2">Uncharacterized protein</fullName>
    </submittedName>
</protein>
<dbReference type="OrthoDB" id="4526039at2759"/>
<feature type="chain" id="PRO_5016935823" evidence="1">
    <location>
        <begin position="20"/>
        <end position="283"/>
    </location>
</feature>
<dbReference type="RefSeq" id="XP_031872421.1">
    <property type="nucleotide sequence ID" value="XM_032012728.1"/>
</dbReference>
<reference evidence="2 3" key="1">
    <citation type="journal article" date="2018" name="IMA Fungus">
        <title>IMA Genome-F 9: Draft genome sequence of Annulohypoxylon stygium, Aspergillus mulundensis, Berkeleyomyces basicola (syn. Thielaviopsis basicola), Ceratocystis smalleyi, two Cercospora beticola strains, Coleophoma cylindrospora, Fusarium fracticaudum, Phialophora cf. hyalina, and Morchella septimelata.</title>
        <authorList>
            <person name="Wingfield B.D."/>
            <person name="Bills G.F."/>
            <person name="Dong Y."/>
            <person name="Huang W."/>
            <person name="Nel W.J."/>
            <person name="Swalarsk-Parry B.S."/>
            <person name="Vaghefi N."/>
            <person name="Wilken P.M."/>
            <person name="An Z."/>
            <person name="de Beer Z.W."/>
            <person name="De Vos L."/>
            <person name="Chen L."/>
            <person name="Duong T.A."/>
            <person name="Gao Y."/>
            <person name="Hammerbacher A."/>
            <person name="Kikkert J.R."/>
            <person name="Li Y."/>
            <person name="Li H."/>
            <person name="Li K."/>
            <person name="Li Q."/>
            <person name="Liu X."/>
            <person name="Ma X."/>
            <person name="Naidoo K."/>
            <person name="Pethybridge S.J."/>
            <person name="Sun J."/>
            <person name="Steenkamp E.T."/>
            <person name="van der Nest M.A."/>
            <person name="van Wyk S."/>
            <person name="Wingfield M.J."/>
            <person name="Xiong C."/>
            <person name="Yue Q."/>
            <person name="Zhang X."/>
        </authorList>
    </citation>
    <scope>NUCLEOTIDE SEQUENCE [LARGE SCALE GENOMIC DNA]</scope>
    <source>
        <strain evidence="2 3">BP 5553</strain>
    </source>
</reference>
<accession>A0A370TW63</accession>
<evidence type="ECO:0000313" key="3">
    <source>
        <dbReference type="Proteomes" id="UP000254866"/>
    </source>
</evidence>
<dbReference type="Proteomes" id="UP000254866">
    <property type="component" value="Unassembled WGS sequence"/>
</dbReference>
<evidence type="ECO:0000256" key="1">
    <source>
        <dbReference type="SAM" id="SignalP"/>
    </source>
</evidence>